<dbReference type="OrthoDB" id="227596at2"/>
<feature type="region of interest" description="Disordered" evidence="9">
    <location>
        <begin position="1"/>
        <end position="50"/>
    </location>
</feature>
<evidence type="ECO:0000256" key="2">
    <source>
        <dbReference type="ARBA" id="ARBA00012438"/>
    </source>
</evidence>
<evidence type="ECO:0000256" key="10">
    <source>
        <dbReference type="SAM" id="Phobius"/>
    </source>
</evidence>
<evidence type="ECO:0000256" key="8">
    <source>
        <dbReference type="ARBA" id="ARBA00023012"/>
    </source>
</evidence>
<dbReference type="GO" id="GO:0000155">
    <property type="term" value="F:phosphorelay sensor kinase activity"/>
    <property type="evidence" value="ECO:0007669"/>
    <property type="project" value="InterPro"/>
</dbReference>
<dbReference type="InterPro" id="IPR050482">
    <property type="entry name" value="Sensor_HK_TwoCompSys"/>
</dbReference>
<accession>A0A2U1ZUT8</accession>
<keyword evidence="10" id="KW-0812">Transmembrane</keyword>
<reference evidence="12 13" key="1">
    <citation type="submission" date="2018-03" db="EMBL/GenBank/DDBJ databases">
        <title>Genome assembly of novel Miniimonas species PCH200.</title>
        <authorList>
            <person name="Thakur V."/>
            <person name="Kumar V."/>
            <person name="Singh D."/>
        </authorList>
    </citation>
    <scope>NUCLEOTIDE SEQUENCE [LARGE SCALE GENOMIC DNA]</scope>
    <source>
        <strain evidence="12 13">PCH200</strain>
    </source>
</reference>
<keyword evidence="6" id="KW-0418">Kinase</keyword>
<dbReference type="Gene3D" id="1.20.5.1930">
    <property type="match status" value="1"/>
</dbReference>
<evidence type="ECO:0000259" key="11">
    <source>
        <dbReference type="Pfam" id="PF07730"/>
    </source>
</evidence>
<feature type="transmembrane region" description="Helical" evidence="10">
    <location>
        <begin position="115"/>
        <end position="140"/>
    </location>
</feature>
<dbReference type="Proteomes" id="UP000245166">
    <property type="component" value="Unassembled WGS sequence"/>
</dbReference>
<name>A0A2U1ZUT8_9MICO</name>
<feature type="domain" description="Signal transduction histidine kinase subgroup 3 dimerisation and phosphoacceptor" evidence="11">
    <location>
        <begin position="244"/>
        <end position="308"/>
    </location>
</feature>
<keyword evidence="10" id="KW-0472">Membrane</keyword>
<evidence type="ECO:0000256" key="7">
    <source>
        <dbReference type="ARBA" id="ARBA00022840"/>
    </source>
</evidence>
<gene>
    <name evidence="12" type="ORF">C8046_08855</name>
</gene>
<protein>
    <recommendedName>
        <fullName evidence="2">histidine kinase</fullName>
        <ecNumber evidence="2">2.7.13.3</ecNumber>
    </recommendedName>
</protein>
<comment type="catalytic activity">
    <reaction evidence="1">
        <text>ATP + protein L-histidine = ADP + protein N-phospho-L-histidine.</text>
        <dbReference type="EC" id="2.7.13.3"/>
    </reaction>
</comment>
<keyword evidence="7" id="KW-0067">ATP-binding</keyword>
<feature type="transmembrane region" description="Helical" evidence="10">
    <location>
        <begin position="87"/>
        <end position="106"/>
    </location>
</feature>
<keyword evidence="4" id="KW-0808">Transferase</keyword>
<dbReference type="PANTHER" id="PTHR24421">
    <property type="entry name" value="NITRATE/NITRITE SENSOR PROTEIN NARX-RELATED"/>
    <property type="match status" value="1"/>
</dbReference>
<sequence length="450" mass="46305">MTSPPGPYPTPGPVAPGAWHPRPASGGGVRTGAPGGPGGPSGPAGPSSGRQALSHLGTIAAVVLVGFTAMVFTSYQGLHDDTSGLNAAWSVLGLLAALASGVSMVWRRRFPVRVLLVNAGLALLLPIDPLGALLALSWVLPTATPRRAVGATALTALVTGVTLARDAVRDLPAIIFSGAGSNGTVPSTMTWWGYVIVGLVALAAAVTAGWVRRLTATTARARAVASIQTSSAAALRGELNRQEERELIAREMHDTVAHHLSIVSLHAAALEVTTTDPTVPESARAVRDSAHRALEEMRGLITSLRDSQAEGYTGGTPTLRDLPRLVADARAAGVAIAETVEIDAVDPSPAVTRAVYRIVQESLTNALKHAPGAGVRLAVRATAGHGVEIVVASWLPAGRPASAVAQHGSGAGIVGMRERARALGGDLWAGVDRQVWVVRAQLPWYSGGTR</sequence>
<evidence type="ECO:0000313" key="12">
    <source>
        <dbReference type="EMBL" id="PWD50738.1"/>
    </source>
</evidence>
<keyword evidence="10" id="KW-1133">Transmembrane helix</keyword>
<evidence type="ECO:0000256" key="3">
    <source>
        <dbReference type="ARBA" id="ARBA00022553"/>
    </source>
</evidence>
<dbReference type="AlphaFoldDB" id="A0A2U1ZUT8"/>
<feature type="compositionally biased region" description="Gly residues" evidence="9">
    <location>
        <begin position="25"/>
        <end position="42"/>
    </location>
</feature>
<dbReference type="Pfam" id="PF07730">
    <property type="entry name" value="HisKA_3"/>
    <property type="match status" value="1"/>
</dbReference>
<dbReference type="EMBL" id="PYHR01000002">
    <property type="protein sequence ID" value="PWD50738.1"/>
    <property type="molecule type" value="Genomic_DNA"/>
</dbReference>
<evidence type="ECO:0000256" key="6">
    <source>
        <dbReference type="ARBA" id="ARBA00022777"/>
    </source>
</evidence>
<evidence type="ECO:0000313" key="13">
    <source>
        <dbReference type="Proteomes" id="UP000245166"/>
    </source>
</evidence>
<evidence type="ECO:0000256" key="5">
    <source>
        <dbReference type="ARBA" id="ARBA00022741"/>
    </source>
</evidence>
<dbReference type="EC" id="2.7.13.3" evidence="2"/>
<evidence type="ECO:0000256" key="4">
    <source>
        <dbReference type="ARBA" id="ARBA00022679"/>
    </source>
</evidence>
<dbReference type="GO" id="GO:0005524">
    <property type="term" value="F:ATP binding"/>
    <property type="evidence" value="ECO:0007669"/>
    <property type="project" value="UniProtKB-KW"/>
</dbReference>
<keyword evidence="13" id="KW-1185">Reference proteome</keyword>
<keyword evidence="8" id="KW-0902">Two-component regulatory system</keyword>
<dbReference type="CDD" id="cd16917">
    <property type="entry name" value="HATPase_UhpB-NarQ-NarX-like"/>
    <property type="match status" value="1"/>
</dbReference>
<feature type="transmembrane region" description="Helical" evidence="10">
    <location>
        <begin position="191"/>
        <end position="211"/>
    </location>
</feature>
<proteinExistence type="predicted"/>
<organism evidence="12 13">
    <name type="scientific">Serinibacter arcticus</name>
    <dbReference type="NCBI Taxonomy" id="1655435"/>
    <lineage>
        <taxon>Bacteria</taxon>
        <taxon>Bacillati</taxon>
        <taxon>Actinomycetota</taxon>
        <taxon>Actinomycetes</taxon>
        <taxon>Micrococcales</taxon>
        <taxon>Beutenbergiaceae</taxon>
        <taxon>Serinibacter</taxon>
    </lineage>
</organism>
<dbReference type="GO" id="GO:0016020">
    <property type="term" value="C:membrane"/>
    <property type="evidence" value="ECO:0007669"/>
    <property type="project" value="InterPro"/>
</dbReference>
<dbReference type="RefSeq" id="WP_109229120.1">
    <property type="nucleotide sequence ID" value="NZ_PYHR01000002.1"/>
</dbReference>
<dbReference type="PANTHER" id="PTHR24421:SF10">
    <property type="entry name" value="NITRATE_NITRITE SENSOR PROTEIN NARQ"/>
    <property type="match status" value="1"/>
</dbReference>
<keyword evidence="3" id="KW-0597">Phosphoprotein</keyword>
<dbReference type="Gene3D" id="3.30.565.10">
    <property type="entry name" value="Histidine kinase-like ATPase, C-terminal domain"/>
    <property type="match status" value="1"/>
</dbReference>
<dbReference type="InterPro" id="IPR036890">
    <property type="entry name" value="HATPase_C_sf"/>
</dbReference>
<keyword evidence="5" id="KW-0547">Nucleotide-binding</keyword>
<comment type="caution">
    <text evidence="12">The sequence shown here is derived from an EMBL/GenBank/DDBJ whole genome shotgun (WGS) entry which is preliminary data.</text>
</comment>
<feature type="transmembrane region" description="Helical" evidence="10">
    <location>
        <begin position="56"/>
        <end position="75"/>
    </location>
</feature>
<dbReference type="SUPFAM" id="SSF55874">
    <property type="entry name" value="ATPase domain of HSP90 chaperone/DNA topoisomerase II/histidine kinase"/>
    <property type="match status" value="1"/>
</dbReference>
<feature type="compositionally biased region" description="Pro residues" evidence="9">
    <location>
        <begin position="1"/>
        <end position="14"/>
    </location>
</feature>
<evidence type="ECO:0000256" key="9">
    <source>
        <dbReference type="SAM" id="MobiDB-lite"/>
    </source>
</evidence>
<dbReference type="GO" id="GO:0046983">
    <property type="term" value="F:protein dimerization activity"/>
    <property type="evidence" value="ECO:0007669"/>
    <property type="project" value="InterPro"/>
</dbReference>
<evidence type="ECO:0000256" key="1">
    <source>
        <dbReference type="ARBA" id="ARBA00000085"/>
    </source>
</evidence>
<dbReference type="InterPro" id="IPR011712">
    <property type="entry name" value="Sig_transdc_His_kin_sub3_dim/P"/>
</dbReference>